<keyword evidence="9" id="KW-0520">NAD</keyword>
<dbReference type="PANTHER" id="PTHR11058:SF9">
    <property type="entry name" value="NADH-UBIQUINONE OXIDOREDUCTASE CHAIN 3"/>
    <property type="match status" value="1"/>
</dbReference>
<evidence type="ECO:0000256" key="3">
    <source>
        <dbReference type="ARBA" id="ARBA00021007"/>
    </source>
</evidence>
<evidence type="ECO:0000256" key="1">
    <source>
        <dbReference type="ARBA" id="ARBA00004370"/>
    </source>
</evidence>
<gene>
    <name evidence="10" type="primary">ND3</name>
</gene>
<dbReference type="GO" id="GO:0030964">
    <property type="term" value="C:NADH dehydrogenase complex"/>
    <property type="evidence" value="ECO:0007669"/>
    <property type="project" value="TreeGrafter"/>
</dbReference>
<evidence type="ECO:0000256" key="6">
    <source>
        <dbReference type="ARBA" id="ARBA00022989"/>
    </source>
</evidence>
<evidence type="ECO:0000256" key="7">
    <source>
        <dbReference type="ARBA" id="ARBA00023136"/>
    </source>
</evidence>
<dbReference type="GO" id="GO:0031966">
    <property type="term" value="C:mitochondrial membrane"/>
    <property type="evidence" value="ECO:0007669"/>
    <property type="project" value="UniProtKB-SubCell"/>
</dbReference>
<feature type="transmembrane region" description="Helical" evidence="9">
    <location>
        <begin position="56"/>
        <end position="80"/>
    </location>
</feature>
<dbReference type="AlphaFoldDB" id="A0A6B9MYU2"/>
<accession>A0A6B9MYU2</accession>
<keyword evidence="9" id="KW-0679">Respiratory chain</keyword>
<keyword evidence="6 9" id="KW-1133">Transmembrane helix</keyword>
<evidence type="ECO:0000256" key="5">
    <source>
        <dbReference type="ARBA" id="ARBA00022692"/>
    </source>
</evidence>
<name>A0A6B9MYU2_9HYME</name>
<comment type="subcellular location">
    <subcellularLocation>
        <location evidence="1">Membrane</location>
    </subcellularLocation>
    <subcellularLocation>
        <location evidence="9">Mitochondrion membrane</location>
        <topology evidence="9">Multi-pass membrane protein</topology>
    </subcellularLocation>
</comment>
<dbReference type="EMBL" id="MN737481">
    <property type="protein sequence ID" value="QHD26487.1"/>
    <property type="molecule type" value="Genomic_DNA"/>
</dbReference>
<proteinExistence type="inferred from homology"/>
<evidence type="ECO:0000256" key="8">
    <source>
        <dbReference type="ARBA" id="ARBA00049551"/>
    </source>
</evidence>
<keyword evidence="9" id="KW-0830">Ubiquinone</keyword>
<comment type="similarity">
    <text evidence="2 9">Belongs to the complex I subunit 3 family.</text>
</comment>
<keyword evidence="7 9" id="KW-0472">Membrane</keyword>
<sequence>MMCMFFLILVTAISIMILNLNKILSMIKMINIEKKIPFECGFNPISNFSMPFSMPFFTVTLLFLIFDIEITMLIPMIVYLKFWSCISGIIVITMFIISMMVTLIAEWFMGYLLWMF</sequence>
<evidence type="ECO:0000313" key="10">
    <source>
        <dbReference type="EMBL" id="QHD26487.1"/>
    </source>
</evidence>
<keyword evidence="9" id="KW-0249">Electron transport</keyword>
<dbReference type="PANTHER" id="PTHR11058">
    <property type="entry name" value="NADH-UBIQUINONE OXIDOREDUCTASE CHAIN 3"/>
    <property type="match status" value="1"/>
</dbReference>
<dbReference type="InterPro" id="IPR000440">
    <property type="entry name" value="NADH_UbQ/plastoQ_OxRdtase_su3"/>
</dbReference>
<keyword evidence="4 9" id="KW-0813">Transport</keyword>
<evidence type="ECO:0000256" key="4">
    <source>
        <dbReference type="ARBA" id="ARBA00022448"/>
    </source>
</evidence>
<feature type="transmembrane region" description="Helical" evidence="9">
    <location>
        <begin position="86"/>
        <end position="114"/>
    </location>
</feature>
<comment type="function">
    <text evidence="9">Core subunit of the mitochondrial membrane respiratory chain NADH dehydrogenase (Complex I) which catalyzes electron transfer from NADH through the respiratory chain, using ubiquinone as an electron acceptor. Essential for the catalytic activity of complex I.</text>
</comment>
<keyword evidence="9" id="KW-1278">Translocase</keyword>
<geneLocation type="mitochondrion" evidence="10"/>
<reference evidence="10" key="1">
    <citation type="submission" date="2019-11" db="EMBL/GenBank/DDBJ databases">
        <title>Complete mitochondrial genome of the stingless bee Lepidotrigona terminata.</title>
        <authorList>
            <person name="Wang C.-Y."/>
            <person name="Zhao M."/>
            <person name="Xu H.-L."/>
            <person name="Zhang F.-L."/>
            <person name="Zhong Y.-H."/>
            <person name="Feng Y."/>
            <person name="Wang S.-J."/>
        </authorList>
    </citation>
    <scope>NUCLEOTIDE SEQUENCE</scope>
</reference>
<comment type="catalytic activity">
    <reaction evidence="8 9">
        <text>a ubiquinone + NADH + 5 H(+)(in) = a ubiquinol + NAD(+) + 4 H(+)(out)</text>
        <dbReference type="Rhea" id="RHEA:29091"/>
        <dbReference type="Rhea" id="RHEA-COMP:9565"/>
        <dbReference type="Rhea" id="RHEA-COMP:9566"/>
        <dbReference type="ChEBI" id="CHEBI:15378"/>
        <dbReference type="ChEBI" id="CHEBI:16389"/>
        <dbReference type="ChEBI" id="CHEBI:17976"/>
        <dbReference type="ChEBI" id="CHEBI:57540"/>
        <dbReference type="ChEBI" id="CHEBI:57945"/>
        <dbReference type="EC" id="7.1.1.2"/>
    </reaction>
</comment>
<feature type="transmembrane region" description="Helical" evidence="9">
    <location>
        <begin position="6"/>
        <end position="24"/>
    </location>
</feature>
<dbReference type="InterPro" id="IPR038430">
    <property type="entry name" value="NDAH_ubi_oxred_su3_sf"/>
</dbReference>
<evidence type="ECO:0000256" key="9">
    <source>
        <dbReference type="RuleBase" id="RU003640"/>
    </source>
</evidence>
<protein>
    <recommendedName>
        <fullName evidence="3 9">NADH-ubiquinone oxidoreductase chain 3</fullName>
        <ecNumber evidence="9">7.1.1.2</ecNumber>
    </recommendedName>
</protein>
<dbReference type="GO" id="GO:0008137">
    <property type="term" value="F:NADH dehydrogenase (ubiquinone) activity"/>
    <property type="evidence" value="ECO:0007669"/>
    <property type="project" value="UniProtKB-UniRule"/>
</dbReference>
<keyword evidence="5 9" id="KW-0812">Transmembrane</keyword>
<dbReference type="Pfam" id="PF00507">
    <property type="entry name" value="Oxidored_q4"/>
    <property type="match status" value="1"/>
</dbReference>
<organism evidence="10">
    <name type="scientific">Lepidotrigona terminata</name>
    <dbReference type="NCBI Taxonomy" id="398115"/>
    <lineage>
        <taxon>Eukaryota</taxon>
        <taxon>Metazoa</taxon>
        <taxon>Ecdysozoa</taxon>
        <taxon>Arthropoda</taxon>
        <taxon>Hexapoda</taxon>
        <taxon>Insecta</taxon>
        <taxon>Pterygota</taxon>
        <taxon>Neoptera</taxon>
        <taxon>Endopterygota</taxon>
        <taxon>Hymenoptera</taxon>
        <taxon>Apocrita</taxon>
        <taxon>Aculeata</taxon>
        <taxon>Apoidea</taxon>
        <taxon>Anthophila</taxon>
        <taxon>Apidae</taxon>
        <taxon>Lepidotrigona</taxon>
    </lineage>
</organism>
<evidence type="ECO:0000256" key="2">
    <source>
        <dbReference type="ARBA" id="ARBA00008472"/>
    </source>
</evidence>
<dbReference type="Gene3D" id="1.20.58.1610">
    <property type="entry name" value="NADH:ubiquinone/plastoquinone oxidoreductase, chain 3"/>
    <property type="match status" value="1"/>
</dbReference>
<dbReference type="EC" id="7.1.1.2" evidence="9"/>
<keyword evidence="9 10" id="KW-0496">Mitochondrion</keyword>